<proteinExistence type="inferred from homology"/>
<dbReference type="Pfam" id="PF01740">
    <property type="entry name" value="STAS"/>
    <property type="match status" value="1"/>
</dbReference>
<dbReference type="Proteomes" id="UP001597083">
    <property type="component" value="Unassembled WGS sequence"/>
</dbReference>
<reference evidence="5" key="1">
    <citation type="journal article" date="2019" name="Int. J. Syst. Evol. Microbiol.">
        <title>The Global Catalogue of Microorganisms (GCM) 10K type strain sequencing project: providing services to taxonomists for standard genome sequencing and annotation.</title>
        <authorList>
            <consortium name="The Broad Institute Genomics Platform"/>
            <consortium name="The Broad Institute Genome Sequencing Center for Infectious Disease"/>
            <person name="Wu L."/>
            <person name="Ma J."/>
        </authorList>
    </citation>
    <scope>NUCLEOTIDE SEQUENCE [LARGE SCALE GENOMIC DNA]</scope>
    <source>
        <strain evidence="5">JCM 31696</strain>
    </source>
</reference>
<name>A0ABW3CL80_9ACTN</name>
<evidence type="ECO:0000313" key="5">
    <source>
        <dbReference type="Proteomes" id="UP001597083"/>
    </source>
</evidence>
<evidence type="ECO:0000256" key="2">
    <source>
        <dbReference type="RuleBase" id="RU003749"/>
    </source>
</evidence>
<dbReference type="PANTHER" id="PTHR33495">
    <property type="entry name" value="ANTI-SIGMA FACTOR ANTAGONIST TM_1081-RELATED-RELATED"/>
    <property type="match status" value="1"/>
</dbReference>
<dbReference type="EMBL" id="JBHTIR010003014">
    <property type="protein sequence ID" value="MFD0854542.1"/>
    <property type="molecule type" value="Genomic_DNA"/>
</dbReference>
<dbReference type="InterPro" id="IPR003658">
    <property type="entry name" value="Anti-sigma_ant"/>
</dbReference>
<dbReference type="SUPFAM" id="SSF52091">
    <property type="entry name" value="SpoIIaa-like"/>
    <property type="match status" value="1"/>
</dbReference>
<organism evidence="4 5">
    <name type="scientific">Actinomadura adrarensis</name>
    <dbReference type="NCBI Taxonomy" id="1819600"/>
    <lineage>
        <taxon>Bacteria</taxon>
        <taxon>Bacillati</taxon>
        <taxon>Actinomycetota</taxon>
        <taxon>Actinomycetes</taxon>
        <taxon>Streptosporangiales</taxon>
        <taxon>Thermomonosporaceae</taxon>
        <taxon>Actinomadura</taxon>
    </lineage>
</organism>
<evidence type="ECO:0000259" key="3">
    <source>
        <dbReference type="PROSITE" id="PS50801"/>
    </source>
</evidence>
<dbReference type="PROSITE" id="PS50801">
    <property type="entry name" value="STAS"/>
    <property type="match status" value="1"/>
</dbReference>
<dbReference type="Gene3D" id="3.30.750.24">
    <property type="entry name" value="STAS domain"/>
    <property type="match status" value="1"/>
</dbReference>
<gene>
    <name evidence="4" type="ORF">ACFQ07_20060</name>
</gene>
<keyword evidence="5" id="KW-1185">Reference proteome</keyword>
<comment type="caution">
    <text evidence="4">The sequence shown here is derived from an EMBL/GenBank/DDBJ whole genome shotgun (WGS) entry which is preliminary data.</text>
</comment>
<sequence length="125" mass="13626">MENGTATPTTPSGAAALDISVEASGPWLTVRLRGELDLNTAPTLNEQVDDLVARRSPPRIALEMSEVTFCDSSGLNTLVRLWRRTTAKDGRLVLLRPPDLVVRTLEITGLDRYLPMSDTLPDDAP</sequence>
<dbReference type="InterPro" id="IPR036513">
    <property type="entry name" value="STAS_dom_sf"/>
</dbReference>
<dbReference type="NCBIfam" id="TIGR00377">
    <property type="entry name" value="ant_ant_sig"/>
    <property type="match status" value="1"/>
</dbReference>
<comment type="similarity">
    <text evidence="1 2">Belongs to the anti-sigma-factor antagonist family.</text>
</comment>
<evidence type="ECO:0000313" key="4">
    <source>
        <dbReference type="EMBL" id="MFD0854542.1"/>
    </source>
</evidence>
<evidence type="ECO:0000256" key="1">
    <source>
        <dbReference type="ARBA" id="ARBA00009013"/>
    </source>
</evidence>
<accession>A0ABW3CL80</accession>
<protein>
    <recommendedName>
        <fullName evidence="2">Anti-sigma factor antagonist</fullName>
    </recommendedName>
</protein>
<dbReference type="InterPro" id="IPR002645">
    <property type="entry name" value="STAS_dom"/>
</dbReference>
<dbReference type="CDD" id="cd07043">
    <property type="entry name" value="STAS_anti-anti-sigma_factors"/>
    <property type="match status" value="1"/>
</dbReference>
<feature type="domain" description="STAS" evidence="3">
    <location>
        <begin position="17"/>
        <end position="125"/>
    </location>
</feature>